<accession>A0AA91TPN7</accession>
<gene>
    <name evidence="1" type="ORF">CHH57_19085</name>
</gene>
<dbReference type="EMBL" id="NPBQ01000120">
    <property type="protein sequence ID" value="PAD81536.1"/>
    <property type="molecule type" value="Genomic_DNA"/>
</dbReference>
<organism evidence="1 2">
    <name type="scientific">Niallia circulans</name>
    <name type="common">Bacillus circulans</name>
    <dbReference type="NCBI Taxonomy" id="1397"/>
    <lineage>
        <taxon>Bacteria</taxon>
        <taxon>Bacillati</taxon>
        <taxon>Bacillota</taxon>
        <taxon>Bacilli</taxon>
        <taxon>Bacillales</taxon>
        <taxon>Bacillaceae</taxon>
        <taxon>Niallia</taxon>
    </lineage>
</organism>
<comment type="caution">
    <text evidence="1">The sequence shown here is derived from an EMBL/GenBank/DDBJ whole genome shotgun (WGS) entry which is preliminary data.</text>
</comment>
<dbReference type="Proteomes" id="UP000216961">
    <property type="component" value="Unassembled WGS sequence"/>
</dbReference>
<protein>
    <submittedName>
        <fullName evidence="1">Uncharacterized protein</fullName>
    </submittedName>
</protein>
<sequence length="85" mass="10103">MLKKLPKKNMKTMNGTLDDNILKHEILLLMEFRVFLWTIVNVKNEYSLINAKKFELFYQSINRSIPMAYAFLYVASAKRVENPFK</sequence>
<dbReference type="AlphaFoldDB" id="A0AA91TPN7"/>
<proteinExistence type="predicted"/>
<evidence type="ECO:0000313" key="1">
    <source>
        <dbReference type="EMBL" id="PAD81536.1"/>
    </source>
</evidence>
<reference evidence="1 2" key="1">
    <citation type="submission" date="2017-07" db="EMBL/GenBank/DDBJ databases">
        <title>Isolation and whole genome analysis of endospore-forming bacteria from heroin.</title>
        <authorList>
            <person name="Kalinowski J."/>
            <person name="Ahrens B."/>
            <person name="Al-Dilaimi A."/>
            <person name="Winkler A."/>
            <person name="Wibberg D."/>
            <person name="Schleenbecker U."/>
            <person name="Ruckert C."/>
            <person name="Wolfel R."/>
            <person name="Grass G."/>
        </authorList>
    </citation>
    <scope>NUCLEOTIDE SEQUENCE [LARGE SCALE GENOMIC DNA]</scope>
    <source>
        <strain evidence="1 2">7521-2</strain>
    </source>
</reference>
<evidence type="ECO:0000313" key="2">
    <source>
        <dbReference type="Proteomes" id="UP000216961"/>
    </source>
</evidence>
<name>A0AA91TPN7_NIACI</name>